<evidence type="ECO:0000256" key="2">
    <source>
        <dbReference type="SAM" id="Coils"/>
    </source>
</evidence>
<name>A0A7K6QNT9_9PASS</name>
<feature type="coiled-coil region" evidence="2">
    <location>
        <begin position="48"/>
        <end position="75"/>
    </location>
</feature>
<dbReference type="OrthoDB" id="5969558at2759"/>
<evidence type="ECO:0000256" key="1">
    <source>
        <dbReference type="ARBA" id="ARBA00023054"/>
    </source>
</evidence>
<evidence type="ECO:0000259" key="4">
    <source>
        <dbReference type="Pfam" id="PF16516"/>
    </source>
</evidence>
<keyword evidence="6" id="KW-1185">Reference proteome</keyword>
<dbReference type="Gene3D" id="1.20.5.990">
    <property type="entry name" value="Nemo cc2-lz domain - 1d5 darpin complex"/>
    <property type="match status" value="1"/>
</dbReference>
<dbReference type="Proteomes" id="UP000580879">
    <property type="component" value="Unassembled WGS sequence"/>
</dbReference>
<dbReference type="GO" id="GO:0006357">
    <property type="term" value="P:regulation of transcription by RNA polymerase II"/>
    <property type="evidence" value="ECO:0007669"/>
    <property type="project" value="TreeGrafter"/>
</dbReference>
<dbReference type="GO" id="GO:0043122">
    <property type="term" value="P:regulation of canonical NF-kappaB signal transduction"/>
    <property type="evidence" value="ECO:0007669"/>
    <property type="project" value="UniProtKB-ARBA"/>
</dbReference>
<dbReference type="GO" id="GO:0071222">
    <property type="term" value="P:cellular response to lipopolysaccharide"/>
    <property type="evidence" value="ECO:0007669"/>
    <property type="project" value="TreeGrafter"/>
</dbReference>
<feature type="domain" description="NF-kappa-B essential modulator NEMO CC2-LZ" evidence="4">
    <location>
        <begin position="122"/>
        <end position="220"/>
    </location>
</feature>
<dbReference type="EMBL" id="VZRZ01003508">
    <property type="protein sequence ID" value="NWW74847.1"/>
    <property type="molecule type" value="Genomic_DNA"/>
</dbReference>
<sequence length="305" mass="36152">LQSRHTLLTKKKTLSPSSLEQQILSLARQRRELLEVNKQWDHQFRSMKQLYEKQLAEMKAKLDVSERRVSELEQERQRQHPEEERLQALGRERLLQEKKDTEVLSEALHEMREENRLLKQKNASMTRKKEHYECEISRLNKALLDVLKKQHPPVVGTPPEKGDKNSIEEMKTQLEVLKQQVQIYEEDFRKERSDRERLNEEKEALQKTNERLQSQLNKLNSQTKNLPVQPERPGYPPPFFLSPCVNYGGCGMVLHYQDPRVSRVPRRAQEQQQRSPDYQWYVPDQLPPDVQHKANGKTTAVQSMY</sequence>
<reference evidence="5 6" key="1">
    <citation type="submission" date="2019-09" db="EMBL/GenBank/DDBJ databases">
        <title>Bird 10,000 Genomes (B10K) Project - Family phase.</title>
        <authorList>
            <person name="Zhang G."/>
        </authorList>
    </citation>
    <scope>NUCLEOTIDE SEQUENCE [LARGE SCALE GENOMIC DNA]</scope>
    <source>
        <strain evidence="5">B10K-DU-029-53</strain>
    </source>
</reference>
<evidence type="ECO:0000256" key="3">
    <source>
        <dbReference type="SAM" id="MobiDB-lite"/>
    </source>
</evidence>
<accession>A0A7K6QNT9</accession>
<organism evidence="5 6">
    <name type="scientific">Climacteris rufus</name>
    <name type="common">rufous treecreeper</name>
    <dbReference type="NCBI Taxonomy" id="47695"/>
    <lineage>
        <taxon>Eukaryota</taxon>
        <taxon>Metazoa</taxon>
        <taxon>Chordata</taxon>
        <taxon>Craniata</taxon>
        <taxon>Vertebrata</taxon>
        <taxon>Euteleostomi</taxon>
        <taxon>Archelosauria</taxon>
        <taxon>Archosauria</taxon>
        <taxon>Dinosauria</taxon>
        <taxon>Saurischia</taxon>
        <taxon>Theropoda</taxon>
        <taxon>Coelurosauria</taxon>
        <taxon>Aves</taxon>
        <taxon>Neognathae</taxon>
        <taxon>Neoaves</taxon>
        <taxon>Telluraves</taxon>
        <taxon>Australaves</taxon>
        <taxon>Passeriformes</taxon>
        <taxon>Climacteridae</taxon>
        <taxon>Climacteris</taxon>
    </lineage>
</organism>
<feature type="non-terminal residue" evidence="5">
    <location>
        <position position="305"/>
    </location>
</feature>
<feature type="coiled-coil region" evidence="2">
    <location>
        <begin position="101"/>
        <end position="142"/>
    </location>
</feature>
<dbReference type="PANTHER" id="PTHR31882:SF2">
    <property type="entry name" value="TNFAIP3-INTERACTING PROTEIN 3"/>
    <property type="match status" value="1"/>
</dbReference>
<protein>
    <submittedName>
        <fullName evidence="5">TNIP3 protein</fullName>
    </submittedName>
</protein>
<feature type="coiled-coil region" evidence="2">
    <location>
        <begin position="167"/>
        <end position="225"/>
    </location>
</feature>
<dbReference type="Pfam" id="PF16516">
    <property type="entry name" value="CC2-LZ"/>
    <property type="match status" value="1"/>
</dbReference>
<evidence type="ECO:0000313" key="5">
    <source>
        <dbReference type="EMBL" id="NWW74847.1"/>
    </source>
</evidence>
<evidence type="ECO:0000313" key="6">
    <source>
        <dbReference type="Proteomes" id="UP000580879"/>
    </source>
</evidence>
<feature type="region of interest" description="Disordered" evidence="3">
    <location>
        <begin position="263"/>
        <end position="282"/>
    </location>
</feature>
<dbReference type="InterPro" id="IPR032419">
    <property type="entry name" value="CC2-LZ_dom"/>
</dbReference>
<comment type="caution">
    <text evidence="5">The sequence shown here is derived from an EMBL/GenBank/DDBJ whole genome shotgun (WGS) entry which is preliminary data.</text>
</comment>
<keyword evidence="1 2" id="KW-0175">Coiled coil</keyword>
<feature type="non-terminal residue" evidence="5">
    <location>
        <position position="1"/>
    </location>
</feature>
<dbReference type="AlphaFoldDB" id="A0A7K6QNT9"/>
<dbReference type="GO" id="GO:0005737">
    <property type="term" value="C:cytoplasm"/>
    <property type="evidence" value="ECO:0007669"/>
    <property type="project" value="UniProtKB-ARBA"/>
</dbReference>
<proteinExistence type="predicted"/>
<gene>
    <name evidence="5" type="primary">Tnip3</name>
    <name evidence="5" type="ORF">CLIRUF_R10738</name>
</gene>
<dbReference type="PANTHER" id="PTHR31882">
    <property type="entry name" value="TNFAIP3-INTERACTING PROTEIN COILED COIL FAMILY MEMBER"/>
    <property type="match status" value="1"/>
</dbReference>
<dbReference type="FunFam" id="1.20.5.990:FF:000004">
    <property type="entry name" value="TNFAIP3 interacting protein 3"/>
    <property type="match status" value="1"/>
</dbReference>